<organism evidence="2 3">
    <name type="scientific">Dryococelus australis</name>
    <dbReference type="NCBI Taxonomy" id="614101"/>
    <lineage>
        <taxon>Eukaryota</taxon>
        <taxon>Metazoa</taxon>
        <taxon>Ecdysozoa</taxon>
        <taxon>Arthropoda</taxon>
        <taxon>Hexapoda</taxon>
        <taxon>Insecta</taxon>
        <taxon>Pterygota</taxon>
        <taxon>Neoptera</taxon>
        <taxon>Polyneoptera</taxon>
        <taxon>Phasmatodea</taxon>
        <taxon>Verophasmatodea</taxon>
        <taxon>Anareolatae</taxon>
        <taxon>Phasmatidae</taxon>
        <taxon>Eurycanthinae</taxon>
        <taxon>Dryococelus</taxon>
    </lineage>
</organism>
<dbReference type="EMBL" id="JARBHB010000013">
    <property type="protein sequence ID" value="KAJ8869959.1"/>
    <property type="molecule type" value="Genomic_DNA"/>
</dbReference>
<protein>
    <submittedName>
        <fullName evidence="2">Uncharacterized protein</fullName>
    </submittedName>
</protein>
<evidence type="ECO:0000313" key="3">
    <source>
        <dbReference type="Proteomes" id="UP001159363"/>
    </source>
</evidence>
<proteinExistence type="predicted"/>
<reference evidence="2 3" key="1">
    <citation type="submission" date="2023-02" db="EMBL/GenBank/DDBJ databases">
        <title>LHISI_Scaffold_Assembly.</title>
        <authorList>
            <person name="Stuart O.P."/>
            <person name="Cleave R."/>
            <person name="Magrath M.J.L."/>
            <person name="Mikheyev A.S."/>
        </authorList>
    </citation>
    <scope>NUCLEOTIDE SEQUENCE [LARGE SCALE GENOMIC DNA]</scope>
    <source>
        <strain evidence="2">Daus_M_001</strain>
        <tissue evidence="2">Leg muscle</tissue>
    </source>
</reference>
<sequence length="675" mass="74116">MRVIEVSTEQRQNEGAGVTGDPRENPPTSGIIHISVERFQTPTGKLRSAIWLALCAKSLRFKQVFLWPEGRHTLHPPRCICAPITRLRPRRPGFDSRWGRPRISHAGIMPGDVAGWRVTPNFKYPAWAGLAPRRRLLARDADVATVTRTCGRPGQRARANPLRALICLWHPAAGSDPSLAASHKHTQVHTSLWHTSGACRCQPRDYNNREPSDKAYTYVHRDELARWFFDFGHAHPLIGYARLWELAWCLIGYFVLRKVSYWLGCSLASRLPGADRSERRYPIKSSARSLDFRMWESCRTMPLVGRFSQEPAVSPPFPSGAAPFSPQSLLPALKTSLLIATQTSSLTHTHLLQSYVDCKIPTVDDVGGGGWQKTMVSDVWPPAAGPNRPETAQEIPRGGVSSPAIGGPSWYCGAGMWGRRGGPLASCVRALLRLRGTWRCRQLRVFAFVSSLPPTSLSRSSSSAPGCLSSKARFSLRNQACGSCFHVIVLGRSLAVRCTTGLECDWHLRLAEGSLLLGLHAGKLDFMGLIGQRHSSAYWSLRCVFIGCCPTPGSYGIRKAFPCKSAIGSEASRVGLINCDPIAKCWRRPGGGGGAGEIAKRALGRTRVEIRTSQAPGADRKGNVKSNAEVFYCVRSFSRYTEAKQLLIPRTTAVHASKMASLTSDTSGHGWPVRA</sequence>
<name>A0ABQ9GC21_9NEOP</name>
<feature type="region of interest" description="Disordered" evidence="1">
    <location>
        <begin position="1"/>
        <end position="27"/>
    </location>
</feature>
<evidence type="ECO:0000313" key="2">
    <source>
        <dbReference type="EMBL" id="KAJ8869959.1"/>
    </source>
</evidence>
<gene>
    <name evidence="2" type="ORF">PR048_028970</name>
</gene>
<keyword evidence="3" id="KW-1185">Reference proteome</keyword>
<accession>A0ABQ9GC21</accession>
<dbReference type="Proteomes" id="UP001159363">
    <property type="component" value="Chromosome 12"/>
</dbReference>
<evidence type="ECO:0000256" key="1">
    <source>
        <dbReference type="SAM" id="MobiDB-lite"/>
    </source>
</evidence>
<comment type="caution">
    <text evidence="2">The sequence shown here is derived from an EMBL/GenBank/DDBJ whole genome shotgun (WGS) entry which is preliminary data.</text>
</comment>